<dbReference type="PROSITE" id="PS51898">
    <property type="entry name" value="TYR_RECOMBINASE"/>
    <property type="match status" value="1"/>
</dbReference>
<evidence type="ECO:0000256" key="6">
    <source>
        <dbReference type="PROSITE-ProRule" id="PRU01248"/>
    </source>
</evidence>
<dbReference type="GO" id="GO:0015074">
    <property type="term" value="P:DNA integration"/>
    <property type="evidence" value="ECO:0007669"/>
    <property type="project" value="UniProtKB-KW"/>
</dbReference>
<dbReference type="PANTHER" id="PTHR30349:SF64">
    <property type="entry name" value="PROPHAGE INTEGRASE INTD-RELATED"/>
    <property type="match status" value="1"/>
</dbReference>
<evidence type="ECO:0000256" key="4">
    <source>
        <dbReference type="ARBA" id="ARBA00023125"/>
    </source>
</evidence>
<proteinExistence type="inferred from homology"/>
<sequence length="285" mass="33121">MPTYKDEKTNTWYCKFYYEDYTGTNKQKFKRGFERKKDAQDWERDFLTSQTAQPSMPFKILSELYLDDKKQHTKEITYKTKKARIDTWILPYFSNQPINEITAADIRKWQGDIKKSKNANNQPLSPGYMQNIVMELSSLFNFAVRFYGLSVNPCRIAGNTIGKKQKSLNFWTKEEFDCFISTFSPSDIYYTAFLVLYYCGLRIGEFEALTAADIDLKAHTLQINKTYHLIDGKGVVTSPKTKKANRTIIIPQFLVDLLEKHENRIYALTPSARLFQASHSTYAGS</sequence>
<dbReference type="Proteomes" id="UP000295726">
    <property type="component" value="Unassembled WGS sequence"/>
</dbReference>
<dbReference type="InterPro" id="IPR004107">
    <property type="entry name" value="Integrase_SAM-like_N"/>
</dbReference>
<dbReference type="InterPro" id="IPR011010">
    <property type="entry name" value="DNA_brk_join_enz"/>
</dbReference>
<keyword evidence="5" id="KW-0233">DNA recombination</keyword>
<dbReference type="RefSeq" id="WP_132381457.1">
    <property type="nucleotide sequence ID" value="NZ_SLZZ01000012.1"/>
</dbReference>
<evidence type="ECO:0000256" key="2">
    <source>
        <dbReference type="ARBA" id="ARBA00008857"/>
    </source>
</evidence>
<dbReference type="Gene3D" id="1.10.443.10">
    <property type="entry name" value="Intergrase catalytic core"/>
    <property type="match status" value="1"/>
</dbReference>
<dbReference type="InterPro" id="IPR028259">
    <property type="entry name" value="AP2-like_int_N"/>
</dbReference>
<keyword evidence="4 6" id="KW-0238">DNA-binding</keyword>
<dbReference type="Pfam" id="PF14659">
    <property type="entry name" value="Phage_int_SAM_3"/>
    <property type="match status" value="1"/>
</dbReference>
<dbReference type="AlphaFoldDB" id="A0A4R3K6E8"/>
<reference evidence="9 10" key="1">
    <citation type="submission" date="2019-03" db="EMBL/GenBank/DDBJ databases">
        <title>Genomic Encyclopedia of Type Strains, Phase IV (KMG-IV): sequencing the most valuable type-strain genomes for metagenomic binning, comparative biology and taxonomic classification.</title>
        <authorList>
            <person name="Goeker M."/>
        </authorList>
    </citation>
    <scope>NUCLEOTIDE SEQUENCE [LARGE SCALE GENOMIC DNA]</scope>
    <source>
        <strain evidence="9 10">DSM 29489</strain>
    </source>
</reference>
<comment type="similarity">
    <text evidence="2">Belongs to the 'phage' integrase family.</text>
</comment>
<comment type="caution">
    <text evidence="9">The sequence shown here is derived from an EMBL/GenBank/DDBJ whole genome shotgun (WGS) entry which is preliminary data.</text>
</comment>
<dbReference type="SUPFAM" id="SSF56349">
    <property type="entry name" value="DNA breaking-rejoining enzymes"/>
    <property type="match status" value="1"/>
</dbReference>
<dbReference type="Pfam" id="PF14657">
    <property type="entry name" value="Arm-DNA-bind_4"/>
    <property type="match status" value="1"/>
</dbReference>
<protein>
    <submittedName>
        <fullName evidence="9">Phage integrase family protein</fullName>
    </submittedName>
</protein>
<dbReference type="EMBL" id="SLZZ01000012">
    <property type="protein sequence ID" value="TCS78347.1"/>
    <property type="molecule type" value="Genomic_DNA"/>
</dbReference>
<evidence type="ECO:0000313" key="9">
    <source>
        <dbReference type="EMBL" id="TCS78347.1"/>
    </source>
</evidence>
<evidence type="ECO:0000256" key="5">
    <source>
        <dbReference type="ARBA" id="ARBA00023172"/>
    </source>
</evidence>
<dbReference type="PANTHER" id="PTHR30349">
    <property type="entry name" value="PHAGE INTEGRASE-RELATED"/>
    <property type="match status" value="1"/>
</dbReference>
<dbReference type="InterPro" id="IPR010998">
    <property type="entry name" value="Integrase_recombinase_N"/>
</dbReference>
<dbReference type="GO" id="GO:0006310">
    <property type="term" value="P:DNA recombination"/>
    <property type="evidence" value="ECO:0007669"/>
    <property type="project" value="UniProtKB-KW"/>
</dbReference>
<dbReference type="InterPro" id="IPR002104">
    <property type="entry name" value="Integrase_catalytic"/>
</dbReference>
<dbReference type="InterPro" id="IPR050090">
    <property type="entry name" value="Tyrosine_recombinase_XerCD"/>
</dbReference>
<evidence type="ECO:0000256" key="1">
    <source>
        <dbReference type="ARBA" id="ARBA00003283"/>
    </source>
</evidence>
<dbReference type="Gene3D" id="1.10.150.130">
    <property type="match status" value="1"/>
</dbReference>
<organism evidence="9 10">
    <name type="scientific">Muricomes intestini</name>
    <dbReference type="NCBI Taxonomy" id="1796634"/>
    <lineage>
        <taxon>Bacteria</taxon>
        <taxon>Bacillati</taxon>
        <taxon>Bacillota</taxon>
        <taxon>Clostridia</taxon>
        <taxon>Lachnospirales</taxon>
        <taxon>Lachnospiraceae</taxon>
        <taxon>Muricomes</taxon>
    </lineage>
</organism>
<dbReference type="InterPro" id="IPR013762">
    <property type="entry name" value="Integrase-like_cat_sf"/>
</dbReference>
<name>A0A4R3K6E8_9FIRM</name>
<feature type="domain" description="Tyr recombinase" evidence="7">
    <location>
        <begin position="166"/>
        <end position="285"/>
    </location>
</feature>
<comment type="function">
    <text evidence="1">Site-specific tyrosine recombinase, which acts by catalyzing the cutting and rejoining of the recombining DNA molecules.</text>
</comment>
<evidence type="ECO:0000313" key="10">
    <source>
        <dbReference type="Proteomes" id="UP000295726"/>
    </source>
</evidence>
<dbReference type="GO" id="GO:0003677">
    <property type="term" value="F:DNA binding"/>
    <property type="evidence" value="ECO:0007669"/>
    <property type="project" value="UniProtKB-UniRule"/>
</dbReference>
<dbReference type="InterPro" id="IPR044068">
    <property type="entry name" value="CB"/>
</dbReference>
<keyword evidence="3" id="KW-0229">DNA integration</keyword>
<evidence type="ECO:0000259" key="8">
    <source>
        <dbReference type="PROSITE" id="PS51900"/>
    </source>
</evidence>
<dbReference type="PROSITE" id="PS51900">
    <property type="entry name" value="CB"/>
    <property type="match status" value="1"/>
</dbReference>
<keyword evidence="10" id="KW-1185">Reference proteome</keyword>
<evidence type="ECO:0000256" key="3">
    <source>
        <dbReference type="ARBA" id="ARBA00022908"/>
    </source>
</evidence>
<gene>
    <name evidence="9" type="ORF">EDD59_112108</name>
</gene>
<dbReference type="OrthoDB" id="9803188at2"/>
<feature type="domain" description="Core-binding (CB)" evidence="8">
    <location>
        <begin position="56"/>
        <end position="144"/>
    </location>
</feature>
<accession>A0A4R3K6E8</accession>
<evidence type="ECO:0000259" key="7">
    <source>
        <dbReference type="PROSITE" id="PS51898"/>
    </source>
</evidence>